<evidence type="ECO:0000313" key="3">
    <source>
        <dbReference type="Proteomes" id="UP000070544"/>
    </source>
</evidence>
<organism evidence="2 3">
    <name type="scientific">Gonapodya prolifera (strain JEL478)</name>
    <name type="common">Monoblepharis prolifera</name>
    <dbReference type="NCBI Taxonomy" id="1344416"/>
    <lineage>
        <taxon>Eukaryota</taxon>
        <taxon>Fungi</taxon>
        <taxon>Fungi incertae sedis</taxon>
        <taxon>Chytridiomycota</taxon>
        <taxon>Chytridiomycota incertae sedis</taxon>
        <taxon>Monoblepharidomycetes</taxon>
        <taxon>Monoblepharidales</taxon>
        <taxon>Gonapodyaceae</taxon>
        <taxon>Gonapodya</taxon>
    </lineage>
</organism>
<protein>
    <submittedName>
        <fullName evidence="2">Uncharacterized protein</fullName>
    </submittedName>
</protein>
<name>A0A139AFH8_GONPJ</name>
<dbReference type="EMBL" id="KQ965764">
    <property type="protein sequence ID" value="KXS15175.1"/>
    <property type="molecule type" value="Genomic_DNA"/>
</dbReference>
<feature type="compositionally biased region" description="Polar residues" evidence="1">
    <location>
        <begin position="31"/>
        <end position="44"/>
    </location>
</feature>
<accession>A0A139AFH8</accession>
<evidence type="ECO:0000313" key="2">
    <source>
        <dbReference type="EMBL" id="KXS15175.1"/>
    </source>
</evidence>
<dbReference type="AlphaFoldDB" id="A0A139AFH8"/>
<evidence type="ECO:0000256" key="1">
    <source>
        <dbReference type="SAM" id="MobiDB-lite"/>
    </source>
</evidence>
<proteinExistence type="predicted"/>
<feature type="region of interest" description="Disordered" evidence="1">
    <location>
        <begin position="1"/>
        <end position="46"/>
    </location>
</feature>
<sequence>MLRDPRPSARPTSPAFTGPAARATRPIRQVDFTQPTRPTNSQRQRSLRFPLVPLRGARGNIVSTTNCSVCILLIAHHRHLPRRLAASHKLLEPPLVFLPFPLLITARLRPVP</sequence>
<keyword evidence="3" id="KW-1185">Reference proteome</keyword>
<dbReference type="Proteomes" id="UP000070544">
    <property type="component" value="Unassembled WGS sequence"/>
</dbReference>
<reference evidence="2 3" key="1">
    <citation type="journal article" date="2015" name="Genome Biol. Evol.">
        <title>Phylogenomic analyses indicate that early fungi evolved digesting cell walls of algal ancestors of land plants.</title>
        <authorList>
            <person name="Chang Y."/>
            <person name="Wang S."/>
            <person name="Sekimoto S."/>
            <person name="Aerts A.L."/>
            <person name="Choi C."/>
            <person name="Clum A."/>
            <person name="LaButti K.M."/>
            <person name="Lindquist E.A."/>
            <person name="Yee Ngan C."/>
            <person name="Ohm R.A."/>
            <person name="Salamov A.A."/>
            <person name="Grigoriev I.V."/>
            <person name="Spatafora J.W."/>
            <person name="Berbee M.L."/>
        </authorList>
    </citation>
    <scope>NUCLEOTIDE SEQUENCE [LARGE SCALE GENOMIC DNA]</scope>
    <source>
        <strain evidence="2 3">JEL478</strain>
    </source>
</reference>
<gene>
    <name evidence="2" type="ORF">M427DRAFT_57043</name>
</gene>